<evidence type="ECO:0000313" key="1">
    <source>
        <dbReference type="EMBL" id="MBZ2166683.1"/>
    </source>
</evidence>
<dbReference type="Proteomes" id="UP000825933">
    <property type="component" value="Unassembled WGS sequence"/>
</dbReference>
<accession>A0A8T5V0X8</accession>
<comment type="caution">
    <text evidence="1">The sequence shown here is derived from an EMBL/GenBank/DDBJ whole genome shotgun (WGS) entry which is preliminary data.</text>
</comment>
<sequence>MRKKISLLIIAVFVVIIGVVGQNIIGNYYSQSTSLNSQTAASVVYIENGVTGVVTINDPVLNRSTDISVIYAPLDSGSGFIVNDQGYIITAFHVVGDPETLKNQMVIRLMNSADIKKYIERAAVAGYVSKYNPQLGSELMNTNSTGSPPIIQAQPDINTTTDMLDQNNLITVGSSQQQIRVKLPGTTSTNAVSANLIDVGNSGIDNDVALIKIDPFLKTLTPLAVNSKTPTISENIQIYGYPVLNGGMYSDTNQTTIKPSSTSGVLTAEVPNNGSIYYQTNALASHGYSGGPVVDSQNSVLGILIYSIESIQQVNQTATPTSSLFLSSQYIIQICNKNNVSIQTV</sequence>
<dbReference type="InterPro" id="IPR039245">
    <property type="entry name" value="TYSND1/DEG15"/>
</dbReference>
<keyword evidence="2" id="KW-1185">Reference proteome</keyword>
<proteinExistence type="predicted"/>
<dbReference type="GO" id="GO:0016485">
    <property type="term" value="P:protein processing"/>
    <property type="evidence" value="ECO:0007669"/>
    <property type="project" value="InterPro"/>
</dbReference>
<gene>
    <name evidence="1" type="ORF">K8N75_11610</name>
</gene>
<dbReference type="Pfam" id="PF13365">
    <property type="entry name" value="Trypsin_2"/>
    <property type="match status" value="1"/>
</dbReference>
<name>A0A8T5V0X8_9EURY</name>
<reference evidence="2" key="1">
    <citation type="journal article" date="2022" name="Microbiol. Resour. Announc.">
        <title>Draft Genome Sequence of a Methanogenic Archaeon from West Spitsbergen Permafrost.</title>
        <authorList>
            <person name="Trubitsyn V."/>
            <person name="Rivkina E."/>
            <person name="Shcherbakova V."/>
        </authorList>
    </citation>
    <scope>NUCLEOTIDE SEQUENCE [LARGE SCALE GENOMIC DNA]</scope>
    <source>
        <strain evidence="2">VT</strain>
    </source>
</reference>
<keyword evidence="1" id="KW-0645">Protease</keyword>
<dbReference type="EMBL" id="JAIOUQ010000014">
    <property type="protein sequence ID" value="MBZ2166683.1"/>
    <property type="molecule type" value="Genomic_DNA"/>
</dbReference>
<dbReference type="PANTHER" id="PTHR21004:SF0">
    <property type="entry name" value="PEROXISOMAL LEADER PEPTIDE-PROCESSING PROTEASE"/>
    <property type="match status" value="1"/>
</dbReference>
<dbReference type="AlphaFoldDB" id="A0A8T5V0X8"/>
<protein>
    <submittedName>
        <fullName evidence="1">Serine protease</fullName>
    </submittedName>
</protein>
<dbReference type="GO" id="GO:0004252">
    <property type="term" value="F:serine-type endopeptidase activity"/>
    <property type="evidence" value="ECO:0007669"/>
    <property type="project" value="InterPro"/>
</dbReference>
<dbReference type="Gene3D" id="2.40.10.10">
    <property type="entry name" value="Trypsin-like serine proteases"/>
    <property type="match status" value="1"/>
</dbReference>
<evidence type="ECO:0000313" key="2">
    <source>
        <dbReference type="Proteomes" id="UP000825933"/>
    </source>
</evidence>
<dbReference type="GO" id="GO:0031998">
    <property type="term" value="P:regulation of fatty acid beta-oxidation"/>
    <property type="evidence" value="ECO:0007669"/>
    <property type="project" value="TreeGrafter"/>
</dbReference>
<dbReference type="SUPFAM" id="SSF50494">
    <property type="entry name" value="Trypsin-like serine proteases"/>
    <property type="match status" value="1"/>
</dbReference>
<keyword evidence="1" id="KW-0378">Hydrolase</keyword>
<organism evidence="1 2">
    <name type="scientific">Methanobacterium spitsbergense</name>
    <dbReference type="NCBI Taxonomy" id="2874285"/>
    <lineage>
        <taxon>Archaea</taxon>
        <taxon>Methanobacteriati</taxon>
        <taxon>Methanobacteriota</taxon>
        <taxon>Methanomada group</taxon>
        <taxon>Methanobacteria</taxon>
        <taxon>Methanobacteriales</taxon>
        <taxon>Methanobacteriaceae</taxon>
        <taxon>Methanobacterium</taxon>
    </lineage>
</organism>
<dbReference type="RefSeq" id="WP_223792229.1">
    <property type="nucleotide sequence ID" value="NZ_JAIOUQ010000014.1"/>
</dbReference>
<dbReference type="PANTHER" id="PTHR21004">
    <property type="entry name" value="SERINE PROTEASE-RELATED"/>
    <property type="match status" value="1"/>
</dbReference>
<dbReference type="Gene3D" id="2.40.10.120">
    <property type="match status" value="1"/>
</dbReference>
<dbReference type="InterPro" id="IPR009003">
    <property type="entry name" value="Peptidase_S1_PA"/>
</dbReference>
<dbReference type="InterPro" id="IPR043504">
    <property type="entry name" value="Peptidase_S1_PA_chymotrypsin"/>
</dbReference>